<reference evidence="1 2" key="1">
    <citation type="journal article" date="2015" name="ISME J.">
        <title>The diversity and host interactions of Propionibacterium acnes bacteriophages on human skin.</title>
        <authorList>
            <person name="Liu J."/>
            <person name="Yan R."/>
            <person name="Zhong Q."/>
            <person name="Ngo S."/>
            <person name="Bangayan N.J."/>
            <person name="Nguyen L."/>
            <person name="Lui T."/>
            <person name="Liu M."/>
            <person name="Erfe M.C."/>
            <person name="Craft N."/>
            <person name="Tomida S."/>
            <person name="Li H."/>
        </authorList>
    </citation>
    <scope>NUCLEOTIDE SEQUENCE [LARGE SCALE GENOMIC DNA]</scope>
    <source>
        <strain evidence="1">PHL025M00</strain>
    </source>
</reference>
<dbReference type="Proteomes" id="UP000033314">
    <property type="component" value="Segment"/>
</dbReference>
<evidence type="ECO:0000313" key="2">
    <source>
        <dbReference type="Proteomes" id="UP000033314"/>
    </source>
</evidence>
<dbReference type="GeneID" id="24723668"/>
<dbReference type="KEGG" id="vg:24723668"/>
<evidence type="ECO:0000313" key="1">
    <source>
        <dbReference type="EMBL" id="AII28656.1"/>
    </source>
</evidence>
<name>A0A0E3DL70_9CAUD</name>
<dbReference type="OrthoDB" id="8761at10239"/>
<protein>
    <submittedName>
        <fullName evidence="1">Uncharacterized protein</fullName>
    </submittedName>
</protein>
<proteinExistence type="predicted"/>
<accession>A0A0E3DL70</accession>
<keyword evidence="2" id="KW-1185">Reference proteome</keyword>
<organism evidence="1 2">
    <name type="scientific">Propionibacterium phage PHL025M00</name>
    <dbReference type="NCBI Taxonomy" id="1500799"/>
    <lineage>
        <taxon>Viruses</taxon>
        <taxon>Duplodnaviria</taxon>
        <taxon>Heunggongvirae</taxon>
        <taxon>Uroviricota</taxon>
        <taxon>Caudoviricetes</taxon>
        <taxon>Pahexavirus</taxon>
        <taxon>Pahexavirus PHL025M00</taxon>
    </lineage>
</organism>
<gene>
    <name evidence="1" type="ORF">PHL025M00_28</name>
</gene>
<dbReference type="EMBL" id="KJ578759">
    <property type="protein sequence ID" value="AII28656.1"/>
    <property type="molecule type" value="Genomic_DNA"/>
</dbReference>
<sequence>MSIAFKPTTKDKQAIRNIMVDAWLDENQVRDMPDKVLSHIIEYCWQRFTDNNRYAVAAQYWRGQNPPDNEHQRILVGYYKTAKQAMNSAKQFHWNTRMQQQWKTWILPVHNGTVSEHFTNQKTLFDTQTSNQGDAALPEHLQNVMCGKTLNHTDGTVSWCTRKPGHDGDCRTGWQPTTQPIGHHGNQN</sequence>
<dbReference type="RefSeq" id="YP_009149942.1">
    <property type="nucleotide sequence ID" value="NC_027357.1"/>
</dbReference>